<name>A0A1E5T728_9BACT</name>
<gene>
    <name evidence="6" type="ORF">BFP71_05860</name>
</gene>
<dbReference type="GO" id="GO:0006396">
    <property type="term" value="P:RNA processing"/>
    <property type="evidence" value="ECO:0007669"/>
    <property type="project" value="InterPro"/>
</dbReference>
<feature type="domain" description="RNase III" evidence="5">
    <location>
        <begin position="8"/>
        <end position="76"/>
    </location>
</feature>
<dbReference type="EMBL" id="MDGQ01000003">
    <property type="protein sequence ID" value="OEK07179.1"/>
    <property type="molecule type" value="Genomic_DNA"/>
</dbReference>
<reference evidence="6 7" key="1">
    <citation type="submission" date="2016-08" db="EMBL/GenBank/DDBJ databases">
        <title>Draft genome of Fabibacter sp. strain SK-8.</title>
        <authorList>
            <person name="Wong S.-K."/>
            <person name="Hamasaki K."/>
            <person name="Yoshizawa S."/>
        </authorList>
    </citation>
    <scope>NUCLEOTIDE SEQUENCE [LARGE SCALE GENOMIC DNA]</scope>
    <source>
        <strain evidence="6 7">SK-8</strain>
    </source>
</reference>
<dbReference type="InterPro" id="IPR000999">
    <property type="entry name" value="RNase_III_dom"/>
</dbReference>
<dbReference type="GO" id="GO:0000160">
    <property type="term" value="P:phosphorelay signal transduction system"/>
    <property type="evidence" value="ECO:0007669"/>
    <property type="project" value="InterPro"/>
</dbReference>
<accession>A0A1E5T728</accession>
<dbReference type="SMART" id="SM00421">
    <property type="entry name" value="HTH_LUXR"/>
    <property type="match status" value="1"/>
</dbReference>
<dbReference type="PROSITE" id="PS00622">
    <property type="entry name" value="HTH_LUXR_1"/>
    <property type="match status" value="1"/>
</dbReference>
<dbReference type="SUPFAM" id="SSF46894">
    <property type="entry name" value="C-terminal effector domain of the bipartite response regulators"/>
    <property type="match status" value="1"/>
</dbReference>
<dbReference type="STRING" id="1563681.BFP71_05860"/>
<dbReference type="SUPFAM" id="SSF52172">
    <property type="entry name" value="CheY-like"/>
    <property type="match status" value="1"/>
</dbReference>
<dbReference type="GO" id="GO:0004525">
    <property type="term" value="F:ribonuclease III activity"/>
    <property type="evidence" value="ECO:0007669"/>
    <property type="project" value="InterPro"/>
</dbReference>
<dbReference type="InterPro" id="IPR001789">
    <property type="entry name" value="Sig_transdc_resp-reg_receiver"/>
</dbReference>
<evidence type="ECO:0000259" key="5">
    <source>
        <dbReference type="PROSITE" id="PS50142"/>
    </source>
</evidence>
<evidence type="ECO:0008006" key="8">
    <source>
        <dbReference type="Google" id="ProtNLM"/>
    </source>
</evidence>
<feature type="domain" description="HTH luxR-type" evidence="3">
    <location>
        <begin position="137"/>
        <end position="202"/>
    </location>
</feature>
<dbReference type="InterPro" id="IPR039420">
    <property type="entry name" value="WalR-like"/>
</dbReference>
<organism evidence="6 7">
    <name type="scientific">Roseivirga misakiensis</name>
    <dbReference type="NCBI Taxonomy" id="1563681"/>
    <lineage>
        <taxon>Bacteria</taxon>
        <taxon>Pseudomonadati</taxon>
        <taxon>Bacteroidota</taxon>
        <taxon>Cytophagia</taxon>
        <taxon>Cytophagales</taxon>
        <taxon>Roseivirgaceae</taxon>
        <taxon>Roseivirga</taxon>
    </lineage>
</organism>
<evidence type="ECO:0000259" key="3">
    <source>
        <dbReference type="PROSITE" id="PS50043"/>
    </source>
</evidence>
<dbReference type="GO" id="GO:0006355">
    <property type="term" value="P:regulation of DNA-templated transcription"/>
    <property type="evidence" value="ECO:0007669"/>
    <property type="project" value="InterPro"/>
</dbReference>
<feature type="domain" description="Response regulatory" evidence="4">
    <location>
        <begin position="3"/>
        <end position="119"/>
    </location>
</feature>
<dbReference type="CDD" id="cd06170">
    <property type="entry name" value="LuxR_C_like"/>
    <property type="match status" value="1"/>
</dbReference>
<evidence type="ECO:0000256" key="2">
    <source>
        <dbReference type="PROSITE-ProRule" id="PRU00169"/>
    </source>
</evidence>
<dbReference type="Pfam" id="PF00196">
    <property type="entry name" value="GerE"/>
    <property type="match status" value="1"/>
</dbReference>
<dbReference type="PANTHER" id="PTHR43214:SF17">
    <property type="entry name" value="TRANSCRIPTIONAL REGULATORY PROTEIN RCSB"/>
    <property type="match status" value="1"/>
</dbReference>
<evidence type="ECO:0000313" key="7">
    <source>
        <dbReference type="Proteomes" id="UP000095552"/>
    </source>
</evidence>
<comment type="caution">
    <text evidence="2">Lacks conserved residue(s) required for the propagation of feature annotation.</text>
</comment>
<protein>
    <recommendedName>
        <fullName evidence="8">DNA-binding response regulator</fullName>
    </recommendedName>
</protein>
<evidence type="ECO:0000256" key="1">
    <source>
        <dbReference type="ARBA" id="ARBA00023125"/>
    </source>
</evidence>
<proteinExistence type="predicted"/>
<dbReference type="PROSITE" id="PS50043">
    <property type="entry name" value="HTH_LUXR_2"/>
    <property type="match status" value="1"/>
</dbReference>
<dbReference type="InterPro" id="IPR016032">
    <property type="entry name" value="Sig_transdc_resp-reg_C-effctor"/>
</dbReference>
<dbReference type="RefSeq" id="WP_069834491.1">
    <property type="nucleotide sequence ID" value="NZ_MDGQ01000003.1"/>
</dbReference>
<dbReference type="AlphaFoldDB" id="A0A1E5T728"/>
<dbReference type="Proteomes" id="UP000095552">
    <property type="component" value="Unassembled WGS sequence"/>
</dbReference>
<dbReference type="PANTHER" id="PTHR43214">
    <property type="entry name" value="TWO-COMPONENT RESPONSE REGULATOR"/>
    <property type="match status" value="1"/>
</dbReference>
<comment type="caution">
    <text evidence="6">The sequence shown here is derived from an EMBL/GenBank/DDBJ whole genome shotgun (WGS) entry which is preliminary data.</text>
</comment>
<dbReference type="GO" id="GO:0003677">
    <property type="term" value="F:DNA binding"/>
    <property type="evidence" value="ECO:0007669"/>
    <property type="project" value="UniProtKB-KW"/>
</dbReference>
<dbReference type="Gene3D" id="3.40.50.2300">
    <property type="match status" value="1"/>
</dbReference>
<dbReference type="InterPro" id="IPR000792">
    <property type="entry name" value="Tscrpt_reg_LuxR_C"/>
</dbReference>
<dbReference type="InterPro" id="IPR011006">
    <property type="entry name" value="CheY-like_superfamily"/>
</dbReference>
<evidence type="ECO:0000313" key="6">
    <source>
        <dbReference type="EMBL" id="OEK07179.1"/>
    </source>
</evidence>
<keyword evidence="7" id="KW-1185">Reference proteome</keyword>
<dbReference type="PROSITE" id="PS50142">
    <property type="entry name" value="RNASE_3_2"/>
    <property type="match status" value="1"/>
</dbReference>
<keyword evidence="1" id="KW-0238">DNA-binding</keyword>
<dbReference type="PRINTS" id="PR00038">
    <property type="entry name" value="HTHLUXR"/>
</dbReference>
<dbReference type="Pfam" id="PF00072">
    <property type="entry name" value="Response_reg"/>
    <property type="match status" value="1"/>
</dbReference>
<dbReference type="OrthoDB" id="1727128at2"/>
<evidence type="ECO:0000259" key="4">
    <source>
        <dbReference type="PROSITE" id="PS50110"/>
    </source>
</evidence>
<sequence length="211" mass="23533">MKKAAIYDPQFLSSTGIKIILENYRGINEVVVFNTDRNLSDQVQRHTPELLILEYLGDYILQDTVTKQLKESYPNLKVLVISEDDDAVSINKQLRAGVEGFLTKNCSVEEINSALDVIDKGGSFYCQEVMNLVNNSDIAIDGDLSEREMQIIKSIGRGLPSSEIANNLGISIHTVNSHRKNILKKLGLKSPTELIIYAVDRGWLKPKKAGL</sequence>
<dbReference type="PROSITE" id="PS50110">
    <property type="entry name" value="RESPONSE_REGULATORY"/>
    <property type="match status" value="1"/>
</dbReference>